<dbReference type="PIR" id="T20264">
    <property type="entry name" value="T20264"/>
</dbReference>
<dbReference type="InterPro" id="IPR001841">
    <property type="entry name" value="Znf_RING"/>
</dbReference>
<dbReference type="STRING" id="6239.C56A3.4a.1"/>
<dbReference type="eggNOG" id="KOG1100">
    <property type="taxonomic scope" value="Eukaryota"/>
</dbReference>
<dbReference type="Proteomes" id="UP000001940">
    <property type="component" value="Chromosome V"/>
</dbReference>
<dbReference type="UCSC" id="C56A3.4">
    <property type="organism name" value="c. elegans"/>
</dbReference>
<keyword evidence="1 3" id="KW-0863">Zinc-finger</keyword>
<dbReference type="AGR" id="WB:WBGene00008343"/>
<evidence type="ECO:0000259" key="5">
    <source>
        <dbReference type="PROSITE" id="PS50089"/>
    </source>
</evidence>
<dbReference type="OrthoDB" id="1711136at2759"/>
<dbReference type="InterPro" id="IPR013083">
    <property type="entry name" value="Znf_RING/FYVE/PHD"/>
</dbReference>
<accession>Q18875</accession>
<keyword evidence="4" id="KW-0812">Transmembrane</keyword>
<evidence type="ECO:0000256" key="3">
    <source>
        <dbReference type="PROSITE-ProRule" id="PRU00175"/>
    </source>
</evidence>
<evidence type="ECO:0000313" key="7">
    <source>
        <dbReference type="Proteomes" id="UP000001940"/>
    </source>
</evidence>
<sequence>MSELEQEEPDDALQASRTAFDYIFKLFYPVYYFVTIPVRITNWFFTNFPVFSSLSLFLFIATVLITLYVYRRLSSTPRESFISYILYTVVPYGVSIVYTVVGFIFPQVRIVTRIIDVLLHPIKFILGFIEKVDNRAAPIRRTVEAIHGPKPPKAGVKSVEDSINEARLQCFLCKLTEKRVLLRPCNHLCFCEPCNDTFQKQIPLLCPICHMHVQSFEIVHF</sequence>
<dbReference type="WormBase" id="C56A3.4a">
    <property type="protein sequence ID" value="CE37961"/>
    <property type="gene ID" value="WBGene00008343"/>
</dbReference>
<dbReference type="EMBL" id="BX284605">
    <property type="protein sequence ID" value="CAB01133.2"/>
    <property type="molecule type" value="Genomic_DNA"/>
</dbReference>
<dbReference type="OMA" id="LCPICHI"/>
<evidence type="ECO:0000256" key="2">
    <source>
        <dbReference type="ARBA" id="ARBA00022833"/>
    </source>
</evidence>
<keyword evidence="4" id="KW-0472">Membrane</keyword>
<evidence type="ECO:0000256" key="4">
    <source>
        <dbReference type="SAM" id="Phobius"/>
    </source>
</evidence>
<dbReference type="Gene3D" id="3.30.40.10">
    <property type="entry name" value="Zinc/RING finger domain, C3HC4 (zinc finger)"/>
    <property type="match status" value="1"/>
</dbReference>
<dbReference type="Pfam" id="PF13920">
    <property type="entry name" value="zf-C3HC4_3"/>
    <property type="match status" value="1"/>
</dbReference>
<evidence type="ECO:0000313" key="8">
    <source>
        <dbReference type="WormBase" id="C56A3.4a"/>
    </source>
</evidence>
<organism evidence="6 7">
    <name type="scientific">Caenorhabditis elegans</name>
    <dbReference type="NCBI Taxonomy" id="6239"/>
    <lineage>
        <taxon>Eukaryota</taxon>
        <taxon>Metazoa</taxon>
        <taxon>Ecdysozoa</taxon>
        <taxon>Nematoda</taxon>
        <taxon>Chromadorea</taxon>
        <taxon>Rhabditida</taxon>
        <taxon>Rhabditina</taxon>
        <taxon>Rhabditomorpha</taxon>
        <taxon>Rhabditoidea</taxon>
        <taxon>Rhabditidae</taxon>
        <taxon>Peloderinae</taxon>
        <taxon>Caenorhabditis</taxon>
    </lineage>
</organism>
<dbReference type="Bgee" id="WBGene00008343">
    <property type="expression patterns" value="Expressed in germ line (C elegans) and 4 other cell types or tissues"/>
</dbReference>
<dbReference type="PaxDb" id="6239-C56A3.4a"/>
<name>Q18875_CAEEL</name>
<dbReference type="ExpressionAtlas" id="Q18875">
    <property type="expression patterns" value="baseline and differential"/>
</dbReference>
<evidence type="ECO:0000313" key="6">
    <source>
        <dbReference type="EMBL" id="CAB01133.2"/>
    </source>
</evidence>
<feature type="transmembrane region" description="Helical" evidence="4">
    <location>
        <begin position="51"/>
        <end position="70"/>
    </location>
</feature>
<dbReference type="InParanoid" id="Q18875"/>
<proteinExistence type="predicted"/>
<gene>
    <name evidence="6 8" type="ORF">C56A3.4</name>
    <name evidence="6" type="ORF">CELE_C56A3.4</name>
</gene>
<keyword evidence="1 3" id="KW-0479">Metal-binding</keyword>
<dbReference type="RefSeq" id="NP_506354.2">
    <property type="nucleotide sequence ID" value="NM_073953.7"/>
</dbReference>
<dbReference type="CTD" id="179836"/>
<evidence type="ECO:0000256" key="1">
    <source>
        <dbReference type="ARBA" id="ARBA00022771"/>
    </source>
</evidence>
<dbReference type="GO" id="GO:0008270">
    <property type="term" value="F:zinc ion binding"/>
    <property type="evidence" value="ECO:0007669"/>
    <property type="project" value="UniProtKB-KW"/>
</dbReference>
<dbReference type="GO" id="GO:0004842">
    <property type="term" value="F:ubiquitin-protein transferase activity"/>
    <property type="evidence" value="ECO:0000318"/>
    <property type="project" value="GO_Central"/>
</dbReference>
<dbReference type="PROSITE" id="PS50089">
    <property type="entry name" value="ZF_RING_2"/>
    <property type="match status" value="1"/>
</dbReference>
<dbReference type="FunCoup" id="Q18875">
    <property type="interactions" value="57"/>
</dbReference>
<dbReference type="HOGENOM" id="CLU_084010_0_0_1"/>
<feature type="domain" description="RING-type" evidence="5">
    <location>
        <begin position="170"/>
        <end position="210"/>
    </location>
</feature>
<keyword evidence="4" id="KW-1133">Transmembrane helix</keyword>
<dbReference type="SUPFAM" id="SSF57850">
    <property type="entry name" value="RING/U-box"/>
    <property type="match status" value="1"/>
</dbReference>
<dbReference type="AlphaFoldDB" id="Q18875"/>
<feature type="transmembrane region" description="Helical" evidence="4">
    <location>
        <begin position="26"/>
        <end position="45"/>
    </location>
</feature>
<reference evidence="6 7" key="1">
    <citation type="journal article" date="1998" name="Science">
        <title>Genome sequence of the nematode C. elegans: a platform for investigating biology.</title>
        <authorList>
            <consortium name="The C. elegans sequencing consortium"/>
            <person name="Sulson J.E."/>
            <person name="Waterston R."/>
        </authorList>
    </citation>
    <scope>NUCLEOTIDE SEQUENCE [LARGE SCALE GENOMIC DNA]</scope>
    <source>
        <strain evidence="6 7">Bristol N2</strain>
    </source>
</reference>
<keyword evidence="2" id="KW-0862">Zinc</keyword>
<feature type="transmembrane region" description="Helical" evidence="4">
    <location>
        <begin position="82"/>
        <end position="105"/>
    </location>
</feature>
<keyword evidence="7" id="KW-1185">Reference proteome</keyword>
<dbReference type="GeneID" id="179836"/>
<protein>
    <submittedName>
        <fullName evidence="6">RING-type domain-containing protein</fullName>
    </submittedName>
</protein>